<keyword evidence="8" id="KW-1185">Reference proteome</keyword>
<evidence type="ECO:0000313" key="8">
    <source>
        <dbReference type="Proteomes" id="UP000631114"/>
    </source>
</evidence>
<reference evidence="7 8" key="1">
    <citation type="submission" date="2020-10" db="EMBL/GenBank/DDBJ databases">
        <title>The Coptis chinensis genome and diversification of protoberbering-type alkaloids.</title>
        <authorList>
            <person name="Wang B."/>
            <person name="Shu S."/>
            <person name="Song C."/>
            <person name="Liu Y."/>
        </authorList>
    </citation>
    <scope>NUCLEOTIDE SEQUENCE [LARGE SCALE GENOMIC DNA]</scope>
    <source>
        <strain evidence="7">HL-2020</strain>
        <tissue evidence="7">Leaf</tissue>
    </source>
</reference>
<dbReference type="PANTHER" id="PTHR31113:SF2">
    <property type="entry name" value="OS04G0423200 PROTEIN"/>
    <property type="match status" value="1"/>
</dbReference>
<name>A0A835I0N1_9MAGN</name>
<accession>A0A835I0N1</accession>
<keyword evidence="3 6" id="KW-0812">Transmembrane</keyword>
<evidence type="ECO:0000256" key="5">
    <source>
        <dbReference type="ARBA" id="ARBA00023136"/>
    </source>
</evidence>
<keyword evidence="5 6" id="KW-0472">Membrane</keyword>
<dbReference type="OrthoDB" id="776561at2759"/>
<comment type="caution">
    <text evidence="7">The sequence shown here is derived from an EMBL/GenBank/DDBJ whole genome shotgun (WGS) entry which is preliminary data.</text>
</comment>
<dbReference type="EMBL" id="JADFTS010000004">
    <property type="protein sequence ID" value="KAF9609136.1"/>
    <property type="molecule type" value="Genomic_DNA"/>
</dbReference>
<comment type="subcellular location">
    <subcellularLocation>
        <location evidence="1">Membrane</location>
    </subcellularLocation>
</comment>
<feature type="transmembrane region" description="Helical" evidence="6">
    <location>
        <begin position="135"/>
        <end position="158"/>
    </location>
</feature>
<protein>
    <submittedName>
        <fullName evidence="7">Uncharacterized protein</fullName>
    </submittedName>
</protein>
<evidence type="ECO:0000256" key="4">
    <source>
        <dbReference type="ARBA" id="ARBA00022989"/>
    </source>
</evidence>
<evidence type="ECO:0000256" key="2">
    <source>
        <dbReference type="ARBA" id="ARBA00009074"/>
    </source>
</evidence>
<keyword evidence="4 6" id="KW-1133">Transmembrane helix</keyword>
<dbReference type="AlphaFoldDB" id="A0A835I0N1"/>
<comment type="similarity">
    <text evidence="2">Belongs to the UPF0496 family.</text>
</comment>
<gene>
    <name evidence="7" type="ORF">IFM89_013390</name>
</gene>
<evidence type="ECO:0000313" key="7">
    <source>
        <dbReference type="EMBL" id="KAF9609136.1"/>
    </source>
</evidence>
<dbReference type="PANTHER" id="PTHR31113">
    <property type="entry name" value="UPF0496 PROTEIN 3-RELATED"/>
    <property type="match status" value="1"/>
</dbReference>
<evidence type="ECO:0000256" key="6">
    <source>
        <dbReference type="SAM" id="Phobius"/>
    </source>
</evidence>
<organism evidence="7 8">
    <name type="scientific">Coptis chinensis</name>
    <dbReference type="NCBI Taxonomy" id="261450"/>
    <lineage>
        <taxon>Eukaryota</taxon>
        <taxon>Viridiplantae</taxon>
        <taxon>Streptophyta</taxon>
        <taxon>Embryophyta</taxon>
        <taxon>Tracheophyta</taxon>
        <taxon>Spermatophyta</taxon>
        <taxon>Magnoliopsida</taxon>
        <taxon>Ranunculales</taxon>
        <taxon>Ranunculaceae</taxon>
        <taxon>Coptidoideae</taxon>
        <taxon>Coptis</taxon>
    </lineage>
</organism>
<proteinExistence type="inferred from homology"/>
<dbReference type="Pfam" id="PF05055">
    <property type="entry name" value="DUF677"/>
    <property type="match status" value="1"/>
</dbReference>
<evidence type="ECO:0000256" key="3">
    <source>
        <dbReference type="ARBA" id="ARBA00022692"/>
    </source>
</evidence>
<dbReference type="Proteomes" id="UP000631114">
    <property type="component" value="Unassembled WGS sequence"/>
</dbReference>
<sequence>MSKFSKNSKLKGLLHNYFSISAEASIICSHLLESINKVHSNYKFIQRALDTVGEHSFPNHLTFASNELRSYNLLHNPFSNPNKYDFKLINDRYSWVLHHLKTRRKNIARKIKIVNCCKHATGACLTVACGAATTLAIIVAAHTLVGLLLGPAIVSLSMKQKLKFRFLRSGVLRKVGKQLDVAAKGAYILNRDFDTMGRLVARLYDDIEDSKAMIKFCLDRKDDRFPLQEVVKELRKSDTGFKKKLEDLEEHVYLCLVTINRARALVIKEMMAPCVES</sequence>
<dbReference type="GO" id="GO:0016020">
    <property type="term" value="C:membrane"/>
    <property type="evidence" value="ECO:0007669"/>
    <property type="project" value="UniProtKB-SubCell"/>
</dbReference>
<dbReference type="InterPro" id="IPR007749">
    <property type="entry name" value="DUF677"/>
</dbReference>
<evidence type="ECO:0000256" key="1">
    <source>
        <dbReference type="ARBA" id="ARBA00004370"/>
    </source>
</evidence>